<feature type="domain" description="MSP" evidence="2">
    <location>
        <begin position="57"/>
        <end position="161"/>
    </location>
</feature>
<dbReference type="Gene3D" id="2.60.40.10">
    <property type="entry name" value="Immunoglobulins"/>
    <property type="match status" value="1"/>
</dbReference>
<protein>
    <recommendedName>
        <fullName evidence="1">Major sperm protein</fullName>
    </recommendedName>
</protein>
<dbReference type="SUPFAM" id="SSF49354">
    <property type="entry name" value="PapD-like"/>
    <property type="match status" value="1"/>
</dbReference>
<gene>
    <name evidence="3" type="ORF">CBOVIS_LOCUS9359</name>
</gene>
<dbReference type="Proteomes" id="UP000494206">
    <property type="component" value="Unassembled WGS sequence"/>
</dbReference>
<keyword evidence="4" id="KW-1185">Reference proteome</keyword>
<dbReference type="InterPro" id="IPR008962">
    <property type="entry name" value="PapD-like_sf"/>
</dbReference>
<dbReference type="InterPro" id="IPR000535">
    <property type="entry name" value="MSP_dom"/>
</dbReference>
<evidence type="ECO:0000313" key="4">
    <source>
        <dbReference type="Proteomes" id="UP000494206"/>
    </source>
</evidence>
<comment type="caution">
    <text evidence="3">The sequence shown here is derived from an EMBL/GenBank/DDBJ whole genome shotgun (WGS) entry which is preliminary data.</text>
</comment>
<sequence>MDAEHPEPSKDYCGIVEAYQLATTVTSMNVEDLKKQVEIEELNLRLSNVSVIGSQQLIDIEPWRELVILNNSDSANLTLNNPTGFSIVFSVWSNTRDKYCVRPNMGEIGAGEQKTLTVIHRSLLKSTTDVLMVESSMNPEHHHELNGPFGVVTNKVKIRFCDDDNNNNNMESKRPKPKPACSCVGCLQKTLDIVIDERNHLEEYLKILKHENETKLAECLEEKEEDEFFIVHNCMNQKCPQYTAAQNCTQ</sequence>
<dbReference type="InterPro" id="IPR013783">
    <property type="entry name" value="Ig-like_fold"/>
</dbReference>
<dbReference type="EMBL" id="CADEPM010000006">
    <property type="protein sequence ID" value="CAB3407426.1"/>
    <property type="molecule type" value="Genomic_DNA"/>
</dbReference>
<evidence type="ECO:0000313" key="3">
    <source>
        <dbReference type="EMBL" id="CAB3407426.1"/>
    </source>
</evidence>
<comment type="function">
    <text evidence="1">Central component in molecular interactions underlying sperm crawling. Forms an extensive filament system that extends from sperm villipoda, along the leading edge of the pseudopod.</text>
</comment>
<reference evidence="3 4" key="1">
    <citation type="submission" date="2020-04" db="EMBL/GenBank/DDBJ databases">
        <authorList>
            <person name="Laetsch R D."/>
            <person name="Stevens L."/>
            <person name="Kumar S."/>
            <person name="Blaxter L. M."/>
        </authorList>
    </citation>
    <scope>NUCLEOTIDE SEQUENCE [LARGE SCALE GENOMIC DNA]</scope>
</reference>
<dbReference type="Pfam" id="PF00635">
    <property type="entry name" value="Motile_Sperm"/>
    <property type="match status" value="1"/>
</dbReference>
<proteinExistence type="predicted"/>
<keyword evidence="1" id="KW-0206">Cytoskeleton</keyword>
<dbReference type="AlphaFoldDB" id="A0A8S1F5M2"/>
<evidence type="ECO:0000259" key="2">
    <source>
        <dbReference type="PROSITE" id="PS50202"/>
    </source>
</evidence>
<name>A0A8S1F5M2_9PELO</name>
<organism evidence="3 4">
    <name type="scientific">Caenorhabditis bovis</name>
    <dbReference type="NCBI Taxonomy" id="2654633"/>
    <lineage>
        <taxon>Eukaryota</taxon>
        <taxon>Metazoa</taxon>
        <taxon>Ecdysozoa</taxon>
        <taxon>Nematoda</taxon>
        <taxon>Chromadorea</taxon>
        <taxon>Rhabditida</taxon>
        <taxon>Rhabditina</taxon>
        <taxon>Rhabditomorpha</taxon>
        <taxon>Rhabditoidea</taxon>
        <taxon>Rhabditidae</taxon>
        <taxon>Peloderinae</taxon>
        <taxon>Caenorhabditis</taxon>
    </lineage>
</organism>
<evidence type="ECO:0000256" key="1">
    <source>
        <dbReference type="RuleBase" id="RU003425"/>
    </source>
</evidence>
<dbReference type="PROSITE" id="PS50202">
    <property type="entry name" value="MSP"/>
    <property type="match status" value="1"/>
</dbReference>
<accession>A0A8S1F5M2</accession>
<keyword evidence="1" id="KW-0963">Cytoplasm</keyword>